<feature type="compositionally biased region" description="Basic residues" evidence="2">
    <location>
        <begin position="962"/>
        <end position="976"/>
    </location>
</feature>
<evidence type="ECO:0000313" key="3">
    <source>
        <dbReference type="EMBL" id="ORY73484.1"/>
    </source>
</evidence>
<protein>
    <submittedName>
        <fullName evidence="3">Uncharacterized protein</fullName>
    </submittedName>
</protein>
<feature type="compositionally biased region" description="Basic and acidic residues" evidence="2">
    <location>
        <begin position="872"/>
        <end position="885"/>
    </location>
</feature>
<organism evidence="3 4">
    <name type="scientific">Neocallimastix californiae</name>
    <dbReference type="NCBI Taxonomy" id="1754190"/>
    <lineage>
        <taxon>Eukaryota</taxon>
        <taxon>Fungi</taxon>
        <taxon>Fungi incertae sedis</taxon>
        <taxon>Chytridiomycota</taxon>
        <taxon>Chytridiomycota incertae sedis</taxon>
        <taxon>Neocallimastigomycetes</taxon>
        <taxon>Neocallimastigales</taxon>
        <taxon>Neocallimastigaceae</taxon>
        <taxon>Neocallimastix</taxon>
    </lineage>
</organism>
<proteinExistence type="predicted"/>
<feature type="coiled-coil region" evidence="1">
    <location>
        <begin position="904"/>
        <end position="931"/>
    </location>
</feature>
<feature type="compositionally biased region" description="Polar residues" evidence="2">
    <location>
        <begin position="568"/>
        <end position="581"/>
    </location>
</feature>
<feature type="compositionally biased region" description="Polar residues" evidence="2">
    <location>
        <begin position="860"/>
        <end position="871"/>
    </location>
</feature>
<dbReference type="STRING" id="1754190.A0A1Y2EQB3"/>
<feature type="coiled-coil region" evidence="1">
    <location>
        <begin position="178"/>
        <end position="427"/>
    </location>
</feature>
<name>A0A1Y2EQB3_9FUNG</name>
<reference evidence="3 4" key="1">
    <citation type="submission" date="2016-08" db="EMBL/GenBank/DDBJ databases">
        <title>A Parts List for Fungal Cellulosomes Revealed by Comparative Genomics.</title>
        <authorList>
            <consortium name="DOE Joint Genome Institute"/>
            <person name="Haitjema C.H."/>
            <person name="Gilmore S.P."/>
            <person name="Henske J.K."/>
            <person name="Solomon K.V."/>
            <person name="De Groot R."/>
            <person name="Kuo A."/>
            <person name="Mondo S.J."/>
            <person name="Salamov A.A."/>
            <person name="Labutti K."/>
            <person name="Zhao Z."/>
            <person name="Chiniquy J."/>
            <person name="Barry K."/>
            <person name="Brewer H.M."/>
            <person name="Purvine S.O."/>
            <person name="Wright A.T."/>
            <person name="Boxma B."/>
            <person name="Van Alen T."/>
            <person name="Hackstein J.H."/>
            <person name="Baker S.E."/>
            <person name="Grigoriev I.V."/>
            <person name="O'Malley M.A."/>
        </authorList>
    </citation>
    <scope>NUCLEOTIDE SEQUENCE [LARGE SCALE GENOMIC DNA]</scope>
    <source>
        <strain evidence="3 4">G1</strain>
    </source>
</reference>
<sequence>MSSQDNLSVDLVNKRSINSKKVVKKINEKNGPSNDDIETTASQVLGSKTGSINNLQGSKLGSINNLQGSKLGSINNLQGSKLGSINNLQGSKLGSINNLQGSKLGSKNNLQGRKFGNRNNIIGSNNNIDHNDENSVRDSNIINYKVGQVSTMTSDDIEKILGDKERLLGELYTSELENDRLIEENQILKEKIDEQKQTISKLLISNNENGITIPSTSQNNDSVNNYENNEEKLYKKIESLEDANEQLKGQNEELLNVIQNSEEEIERLGTELRSVKSSSKVELSKTKIENNKLKSSIEELENKIESMVSLEKENEILKSSLETLERKNDSLVKIERENSKIRSSLGSIDDKDRIIDTLQNDNQELKLSLESVKDEIIKINQKDKEIELLQRENDILRHENEELILTNNKLQTTVNELTVNMKQAEELTQDDIKVISTDQSNTNIKINSHSSISSPNGTIKEEVNPSTKEEIADNISNISGSKNFSVCSSSISLLKCSVPELIKEIKDLKKCVYYINKQKKDLEKKLQEALSNNNNKEQKSDDNCPPINNNPNENSINENINPSLSEEQNTNNGQNSINEDVNNNNKAYTLQELQGIIEGIDKEIINTRKIKEQFNEQENSIIDLKRELLKYGKNKEERVRNIGRVLNNNFTNNMESMNNMDSNININESNSERNESNNKLNTLNEESDSIDNIYFKVKLHDDKLKLHSQLSNAKKTIHQLKKLCDGLSTELENYRNNNESEYSTSFSIDVQNNHPSRTSKRHHSHSRNRTYDKRSLSLGRNFGKTNTISSTNSNSNSTSKNNSNYNIYINDNTSSTTSNTNGNISISGSGTSSSNKNSNSIYDSMSYYSGSHGYTENTSLISGTSLTPSSISKEKSNYGRSDRSKSCTNKYYDNKTSDYMMLVNDRDKEKKNRLNRDLNSLHKKFQDLLKSYQNIKSEQDAISNELINTSNYSTNDIPLNKKEHHHSHSCSRHRKPYEKYDSTSTRGRSQSPCKRKSLSNEKDNISNGHLRSCSTHTNGIKVEVYT</sequence>
<feature type="coiled-coil region" evidence="1">
    <location>
        <begin position="710"/>
        <end position="737"/>
    </location>
</feature>
<feature type="compositionally biased region" description="Basic residues" evidence="2">
    <location>
        <begin position="757"/>
        <end position="768"/>
    </location>
</feature>
<feature type="compositionally biased region" description="Polar residues" evidence="2">
    <location>
        <begin position="982"/>
        <end position="992"/>
    </location>
</feature>
<feature type="region of interest" description="Disordered" evidence="2">
    <location>
        <begin position="749"/>
        <end position="803"/>
    </location>
</feature>
<dbReference type="AlphaFoldDB" id="A0A1Y2EQB3"/>
<feature type="compositionally biased region" description="Low complexity" evidence="2">
    <location>
        <begin position="545"/>
        <end position="567"/>
    </location>
</feature>
<feature type="region of interest" description="Disordered" evidence="2">
    <location>
        <begin position="957"/>
        <end position="1013"/>
    </location>
</feature>
<evidence type="ECO:0000256" key="2">
    <source>
        <dbReference type="SAM" id="MobiDB-lite"/>
    </source>
</evidence>
<keyword evidence="4" id="KW-1185">Reference proteome</keyword>
<dbReference type="Proteomes" id="UP000193920">
    <property type="component" value="Unassembled WGS sequence"/>
</dbReference>
<dbReference type="EMBL" id="MCOG01000033">
    <property type="protein sequence ID" value="ORY73484.1"/>
    <property type="molecule type" value="Genomic_DNA"/>
</dbReference>
<evidence type="ECO:0000313" key="4">
    <source>
        <dbReference type="Proteomes" id="UP000193920"/>
    </source>
</evidence>
<feature type="region of interest" description="Disordered" evidence="2">
    <location>
        <begin position="532"/>
        <end position="581"/>
    </location>
</feature>
<accession>A0A1Y2EQB3</accession>
<comment type="caution">
    <text evidence="3">The sequence shown here is derived from an EMBL/GenBank/DDBJ whole genome shotgun (WGS) entry which is preliminary data.</text>
</comment>
<keyword evidence="1" id="KW-0175">Coiled coil</keyword>
<gene>
    <name evidence="3" type="ORF">LY90DRAFT_666574</name>
</gene>
<evidence type="ECO:0000256" key="1">
    <source>
        <dbReference type="SAM" id="Coils"/>
    </source>
</evidence>
<feature type="region of interest" description="Disordered" evidence="2">
    <location>
        <begin position="860"/>
        <end position="886"/>
    </location>
</feature>
<feature type="compositionally biased region" description="Low complexity" evidence="2">
    <location>
        <begin position="784"/>
        <end position="803"/>
    </location>
</feature>